<dbReference type="Proteomes" id="UP000789759">
    <property type="component" value="Unassembled WGS sequence"/>
</dbReference>
<gene>
    <name evidence="1" type="ORF">CPELLU_LOCUS3614</name>
</gene>
<name>A0A9N9FCR2_9GLOM</name>
<keyword evidence="2" id="KW-1185">Reference proteome</keyword>
<sequence>MYATPRFNEHQTGNEELVQSGARDMLFDWIIIMKYVFGGSQRLH</sequence>
<reference evidence="1" key="1">
    <citation type="submission" date="2021-06" db="EMBL/GenBank/DDBJ databases">
        <authorList>
            <person name="Kallberg Y."/>
            <person name="Tangrot J."/>
            <person name="Rosling A."/>
        </authorList>
    </citation>
    <scope>NUCLEOTIDE SEQUENCE</scope>
    <source>
        <strain evidence="1">FL966</strain>
    </source>
</reference>
<proteinExistence type="predicted"/>
<organism evidence="1 2">
    <name type="scientific">Cetraspora pellucida</name>
    <dbReference type="NCBI Taxonomy" id="1433469"/>
    <lineage>
        <taxon>Eukaryota</taxon>
        <taxon>Fungi</taxon>
        <taxon>Fungi incertae sedis</taxon>
        <taxon>Mucoromycota</taxon>
        <taxon>Glomeromycotina</taxon>
        <taxon>Glomeromycetes</taxon>
        <taxon>Diversisporales</taxon>
        <taxon>Gigasporaceae</taxon>
        <taxon>Cetraspora</taxon>
    </lineage>
</organism>
<comment type="caution">
    <text evidence="1">The sequence shown here is derived from an EMBL/GenBank/DDBJ whole genome shotgun (WGS) entry which is preliminary data.</text>
</comment>
<accession>A0A9N9FCR2</accession>
<dbReference type="AlphaFoldDB" id="A0A9N9FCR2"/>
<dbReference type="EMBL" id="CAJVQA010001787">
    <property type="protein sequence ID" value="CAG8525943.1"/>
    <property type="molecule type" value="Genomic_DNA"/>
</dbReference>
<evidence type="ECO:0000313" key="2">
    <source>
        <dbReference type="Proteomes" id="UP000789759"/>
    </source>
</evidence>
<protein>
    <submittedName>
        <fullName evidence="1">21566_t:CDS:1</fullName>
    </submittedName>
</protein>
<evidence type="ECO:0000313" key="1">
    <source>
        <dbReference type="EMBL" id="CAG8525943.1"/>
    </source>
</evidence>